<name>A0A5N8WTZ4_9ACTN</name>
<protein>
    <submittedName>
        <fullName evidence="2">DUF397 domain-containing protein</fullName>
    </submittedName>
</protein>
<organism evidence="2 3">
    <name type="scientific">Streptomyces acidicola</name>
    <dbReference type="NCBI Taxonomy" id="2596892"/>
    <lineage>
        <taxon>Bacteria</taxon>
        <taxon>Bacillati</taxon>
        <taxon>Actinomycetota</taxon>
        <taxon>Actinomycetes</taxon>
        <taxon>Kitasatosporales</taxon>
        <taxon>Streptomycetaceae</taxon>
        <taxon>Streptomyces</taxon>
    </lineage>
</organism>
<evidence type="ECO:0000313" key="2">
    <source>
        <dbReference type="EMBL" id="MPY50572.1"/>
    </source>
</evidence>
<comment type="caution">
    <text evidence="2">The sequence shown here is derived from an EMBL/GenBank/DDBJ whole genome shotgun (WGS) entry which is preliminary data.</text>
</comment>
<feature type="domain" description="DUF397" evidence="1">
    <location>
        <begin position="4"/>
        <end position="56"/>
    </location>
</feature>
<sequence>MHELAWQKSTYSAEAANCLYVAAAPTGAVHLRESDEPDTILTTTPAPLHSLIRTLKTLPPERA</sequence>
<dbReference type="Pfam" id="PF04149">
    <property type="entry name" value="DUF397"/>
    <property type="match status" value="1"/>
</dbReference>
<proteinExistence type="predicted"/>
<gene>
    <name evidence="2" type="ORF">FPZ41_19120</name>
</gene>
<accession>A0A5N8WTZ4</accession>
<reference evidence="2 3" key="1">
    <citation type="submission" date="2019-09" db="EMBL/GenBank/DDBJ databases">
        <authorList>
            <person name="Duangmal K."/>
            <person name="Teo W.F.A."/>
            <person name="Lipun K."/>
        </authorList>
    </citation>
    <scope>NUCLEOTIDE SEQUENCE [LARGE SCALE GENOMIC DNA]</scope>
    <source>
        <strain evidence="2 3">K1PN6</strain>
    </source>
</reference>
<dbReference type="RefSeq" id="WP_152864206.1">
    <property type="nucleotide sequence ID" value="NZ_VMNX01000066.1"/>
</dbReference>
<dbReference type="AlphaFoldDB" id="A0A5N8WTZ4"/>
<dbReference type="EMBL" id="VMNX01000066">
    <property type="protein sequence ID" value="MPY50572.1"/>
    <property type="molecule type" value="Genomic_DNA"/>
</dbReference>
<evidence type="ECO:0000313" key="3">
    <source>
        <dbReference type="Proteomes" id="UP000373149"/>
    </source>
</evidence>
<dbReference type="InterPro" id="IPR007278">
    <property type="entry name" value="DUF397"/>
</dbReference>
<dbReference type="Proteomes" id="UP000373149">
    <property type="component" value="Unassembled WGS sequence"/>
</dbReference>
<evidence type="ECO:0000259" key="1">
    <source>
        <dbReference type="Pfam" id="PF04149"/>
    </source>
</evidence>
<keyword evidence="3" id="KW-1185">Reference proteome</keyword>